<evidence type="ECO:0000256" key="4">
    <source>
        <dbReference type="ARBA" id="ARBA00023002"/>
    </source>
</evidence>
<dbReference type="InterPro" id="IPR050416">
    <property type="entry name" value="FAD-linked_Oxidoreductase"/>
</dbReference>
<dbReference type="Gene3D" id="3.30.43.10">
    <property type="entry name" value="Uridine Diphospho-n-acetylenolpyruvylglucosamine Reductase, domain 2"/>
    <property type="match status" value="1"/>
</dbReference>
<dbReference type="PROSITE" id="PS51387">
    <property type="entry name" value="FAD_PCMH"/>
    <property type="match status" value="1"/>
</dbReference>
<keyword evidence="3" id="KW-0274">FAD</keyword>
<organism>
    <name type="scientific">Pyricularia oryzae (strain P131)</name>
    <name type="common">Rice blast fungus</name>
    <name type="synonym">Magnaporthe oryzae</name>
    <dbReference type="NCBI Taxonomy" id="1143193"/>
    <lineage>
        <taxon>Eukaryota</taxon>
        <taxon>Fungi</taxon>
        <taxon>Dikarya</taxon>
        <taxon>Ascomycota</taxon>
        <taxon>Pezizomycotina</taxon>
        <taxon>Sordariomycetes</taxon>
        <taxon>Sordariomycetidae</taxon>
        <taxon>Magnaporthales</taxon>
        <taxon>Pyriculariaceae</taxon>
        <taxon>Pyricularia</taxon>
    </lineage>
</organism>
<dbReference type="PANTHER" id="PTHR42973:SF53">
    <property type="entry name" value="FAD-BINDING PCMH-TYPE DOMAIN-CONTAINING PROTEIN-RELATED"/>
    <property type="match status" value="1"/>
</dbReference>
<sequence>MALVAMQKRDKRKMLGSQTLPTVAAVLAAVVSASPVSGREVATVPDDLTGELGCEALKLVYGSGSVFLPGDAEYAEEAAAFWSNTQLMSPTCIFRPTSAEQVASAVVGNSGTGTQWAVRGGGHMGIRGANNIDKGMLIVMSGIKTLRISEDRTAVHVGPGNKWGDVYDYLAQFDVAVAGGRLGPVGVPGLLLGGGVSFYGHQAGWSADNVLEYEVVLADGRTVAASADENQDLFWALKGGSANFGIVTDFKLRTFPSKKVWAGVYTVSGEHMAAFEEAVARYSSEPQDPLSHAVPMVIPMAGGVTVASVILFYDSETVSEPECFRDFLAIPPISPPTTAFKTVAEFAKENGALVVPGVNDVFLAGTTVGKTQAELLEGVQITNKVFLDAVPALHAAIGGADKMVLNSINWQPIGAAWQAASEKMNPAGNALGIDTAAKGTYLAWALAIEWVDGPGHDEIVDKWVRETIAAMEEATKAAGLYDAFNYMGDAAGFQEVYAGYGEENQKKLLEISRKYDPERVTQKLWPGGFKVGV</sequence>
<dbReference type="InterPro" id="IPR016166">
    <property type="entry name" value="FAD-bd_PCMH"/>
</dbReference>
<feature type="domain" description="FAD-binding PCMH-type" evidence="5">
    <location>
        <begin position="86"/>
        <end position="257"/>
    </location>
</feature>
<comment type="similarity">
    <text evidence="1">Belongs to the oxygen-dependent FAD-linked oxidoreductase family.</text>
</comment>
<dbReference type="InterPro" id="IPR016167">
    <property type="entry name" value="FAD-bd_PCMH_sub1"/>
</dbReference>
<protein>
    <submittedName>
        <fullName evidence="6">FAD binding domain-containing protein</fullName>
    </submittedName>
</protein>
<name>L7J7N1_PYRO1</name>
<dbReference type="InterPro" id="IPR006094">
    <property type="entry name" value="Oxid_FAD_bind_N"/>
</dbReference>
<gene>
    <name evidence="6" type="ORF">OOW_P131scaffold00757g3</name>
</gene>
<reference evidence="6" key="1">
    <citation type="journal article" date="2012" name="PLoS Genet.">
        <title>Comparative analysis of the genomes of two field isolates of the rice blast fungus Magnaporthe oryzae.</title>
        <authorList>
            <person name="Xue M."/>
            <person name="Yang J."/>
            <person name="Li Z."/>
            <person name="Hu S."/>
            <person name="Yao N."/>
            <person name="Dean R.A."/>
            <person name="Zhao W."/>
            <person name="Shen M."/>
            <person name="Zhang H."/>
            <person name="Li C."/>
            <person name="Liu L."/>
            <person name="Cao L."/>
            <person name="Xu X."/>
            <person name="Xing Y."/>
            <person name="Hsiang T."/>
            <person name="Zhang Z."/>
            <person name="Xu J.R."/>
            <person name="Peng Y.L."/>
        </authorList>
    </citation>
    <scope>NUCLEOTIDE SEQUENCE [LARGE SCALE GENOMIC DNA]</scope>
    <source>
        <strain evidence="6">P131</strain>
    </source>
</reference>
<dbReference type="PANTHER" id="PTHR42973">
    <property type="entry name" value="BINDING OXIDOREDUCTASE, PUTATIVE (AFU_ORTHOLOGUE AFUA_1G17690)-RELATED"/>
    <property type="match status" value="1"/>
</dbReference>
<dbReference type="GO" id="GO:0071949">
    <property type="term" value="F:FAD binding"/>
    <property type="evidence" value="ECO:0007669"/>
    <property type="project" value="InterPro"/>
</dbReference>
<proteinExistence type="inferred from homology"/>
<evidence type="ECO:0000256" key="3">
    <source>
        <dbReference type="ARBA" id="ARBA00022827"/>
    </source>
</evidence>
<dbReference type="Pfam" id="PF01565">
    <property type="entry name" value="FAD_binding_4"/>
    <property type="match status" value="1"/>
</dbReference>
<accession>L7J7N1</accession>
<keyword evidence="2" id="KW-0285">Flavoprotein</keyword>
<dbReference type="Gene3D" id="3.30.465.10">
    <property type="match status" value="1"/>
</dbReference>
<dbReference type="GO" id="GO:0016491">
    <property type="term" value="F:oxidoreductase activity"/>
    <property type="evidence" value="ECO:0007669"/>
    <property type="project" value="UniProtKB-KW"/>
</dbReference>
<dbReference type="EMBL" id="JH794882">
    <property type="protein sequence ID" value="ELQ64128.1"/>
    <property type="molecule type" value="Genomic_DNA"/>
</dbReference>
<dbReference type="InterPro" id="IPR036318">
    <property type="entry name" value="FAD-bd_PCMH-like_sf"/>
</dbReference>
<dbReference type="AlphaFoldDB" id="L7J7N1"/>
<evidence type="ECO:0000313" key="6">
    <source>
        <dbReference type="EMBL" id="ELQ64128.1"/>
    </source>
</evidence>
<evidence type="ECO:0000256" key="1">
    <source>
        <dbReference type="ARBA" id="ARBA00005466"/>
    </source>
</evidence>
<dbReference type="InterPro" id="IPR016169">
    <property type="entry name" value="FAD-bd_PCMH_sub2"/>
</dbReference>
<evidence type="ECO:0000259" key="5">
    <source>
        <dbReference type="PROSITE" id="PS51387"/>
    </source>
</evidence>
<dbReference type="SUPFAM" id="SSF56176">
    <property type="entry name" value="FAD-binding/transporter-associated domain-like"/>
    <property type="match status" value="1"/>
</dbReference>
<evidence type="ECO:0000256" key="2">
    <source>
        <dbReference type="ARBA" id="ARBA00022630"/>
    </source>
</evidence>
<keyword evidence="4" id="KW-0560">Oxidoreductase</keyword>
<dbReference type="Gene3D" id="3.40.462.20">
    <property type="match status" value="1"/>
</dbReference>